<dbReference type="Gene3D" id="3.40.190.10">
    <property type="entry name" value="Periplasmic binding protein-like II"/>
    <property type="match status" value="2"/>
</dbReference>
<evidence type="ECO:0000259" key="1">
    <source>
        <dbReference type="Pfam" id="PF00497"/>
    </source>
</evidence>
<accession>A0AA37TCE5</accession>
<dbReference type="Proteomes" id="UP001156870">
    <property type="component" value="Unassembled WGS sequence"/>
</dbReference>
<organism evidence="2 3">
    <name type="scientific">Marinibactrum halimedae</name>
    <dbReference type="NCBI Taxonomy" id="1444977"/>
    <lineage>
        <taxon>Bacteria</taxon>
        <taxon>Pseudomonadati</taxon>
        <taxon>Pseudomonadota</taxon>
        <taxon>Gammaproteobacteria</taxon>
        <taxon>Cellvibrionales</taxon>
        <taxon>Cellvibrionaceae</taxon>
        <taxon>Marinibactrum</taxon>
    </lineage>
</organism>
<reference evidence="2 3" key="1">
    <citation type="journal article" date="2014" name="Int. J. Syst. Evol. Microbiol.">
        <title>Complete genome sequence of Corynebacterium casei LMG S-19264T (=DSM 44701T), isolated from a smear-ripened cheese.</title>
        <authorList>
            <consortium name="US DOE Joint Genome Institute (JGI-PGF)"/>
            <person name="Walter F."/>
            <person name="Albersmeier A."/>
            <person name="Kalinowski J."/>
            <person name="Ruckert C."/>
        </authorList>
    </citation>
    <scope>NUCLEOTIDE SEQUENCE [LARGE SCALE GENOMIC DNA]</scope>
    <source>
        <strain evidence="2 3">NBRC 110095</strain>
    </source>
</reference>
<protein>
    <recommendedName>
        <fullName evidence="1">Solute-binding protein family 3/N-terminal domain-containing protein</fullName>
    </recommendedName>
</protein>
<proteinExistence type="predicted"/>
<evidence type="ECO:0000313" key="3">
    <source>
        <dbReference type="Proteomes" id="UP001156870"/>
    </source>
</evidence>
<feature type="domain" description="Solute-binding protein family 3/N-terminal" evidence="1">
    <location>
        <begin position="40"/>
        <end position="214"/>
    </location>
</feature>
<dbReference type="InterPro" id="IPR001638">
    <property type="entry name" value="Solute-binding_3/MltF_N"/>
</dbReference>
<keyword evidence="3" id="KW-1185">Reference proteome</keyword>
<dbReference type="AlphaFoldDB" id="A0AA37TCE5"/>
<dbReference type="SUPFAM" id="SSF53850">
    <property type="entry name" value="Periplasmic binding protein-like II"/>
    <property type="match status" value="1"/>
</dbReference>
<gene>
    <name evidence="2" type="ORF">GCM10007877_23380</name>
</gene>
<dbReference type="Pfam" id="PF00497">
    <property type="entry name" value="SBP_bac_3"/>
    <property type="match status" value="1"/>
</dbReference>
<name>A0AA37TCE5_9GAMM</name>
<dbReference type="EMBL" id="BSPD01000056">
    <property type="protein sequence ID" value="GLS26622.1"/>
    <property type="molecule type" value="Genomic_DNA"/>
</dbReference>
<sequence length="276" mass="32240">MIPGKATNSKDLPYMLLNEFIQRSDRFDTIEFAYGDKGEASFSQTLADINAGALDIMWTATSKDYETDFQAIYIPIYQGTLGMRLAIINQNDKHKFSHITHKDDFLHYVACQGKLWADTPILEANNILVAKSLKYPNLFKMLSADRCDYFPRAIFEPWSEIERENQYNLTVDTHVLLRYTMPFLFFVKKDNTELSDHITQVFQEMKKDGTFDTLFFQDKKVKNALELSHLRDRIIIDLNNPFLSQEVKNIPPEYWFDPMNDNRTLLPPSLQEKTTH</sequence>
<comment type="caution">
    <text evidence="2">The sequence shown here is derived from an EMBL/GenBank/DDBJ whole genome shotgun (WGS) entry which is preliminary data.</text>
</comment>
<evidence type="ECO:0000313" key="2">
    <source>
        <dbReference type="EMBL" id="GLS26622.1"/>
    </source>
</evidence>